<keyword evidence="3" id="KW-1185">Reference proteome</keyword>
<evidence type="ECO:0000313" key="3">
    <source>
        <dbReference type="Proteomes" id="UP000198556"/>
    </source>
</evidence>
<reference evidence="2 3" key="1">
    <citation type="submission" date="2016-10" db="EMBL/GenBank/DDBJ databases">
        <authorList>
            <person name="de Groot N.N."/>
        </authorList>
    </citation>
    <scope>NUCLEOTIDE SEQUENCE [LARGE SCALE GENOMIC DNA]</scope>
    <source>
        <strain evidence="2 3">DSM 15827</strain>
    </source>
</reference>
<protein>
    <submittedName>
        <fullName evidence="2">Uncharacterized protein</fullName>
    </submittedName>
</protein>
<dbReference type="AlphaFoldDB" id="A0A1H9MSI1"/>
<organism evidence="2 3">
    <name type="scientific">Granulicatella balaenopterae</name>
    <dbReference type="NCBI Taxonomy" id="137733"/>
    <lineage>
        <taxon>Bacteria</taxon>
        <taxon>Bacillati</taxon>
        <taxon>Bacillota</taxon>
        <taxon>Bacilli</taxon>
        <taxon>Lactobacillales</taxon>
        <taxon>Carnobacteriaceae</taxon>
        <taxon>Granulicatella</taxon>
    </lineage>
</organism>
<dbReference type="EMBL" id="FOGF01000029">
    <property type="protein sequence ID" value="SER26439.1"/>
    <property type="molecule type" value="Genomic_DNA"/>
</dbReference>
<evidence type="ECO:0000313" key="1">
    <source>
        <dbReference type="EMBL" id="SER24337.1"/>
    </source>
</evidence>
<gene>
    <name evidence="1" type="ORF">SAMN05421767_1281</name>
    <name evidence="2" type="ORF">SAMN05421767_12926</name>
</gene>
<dbReference type="Proteomes" id="UP000198556">
    <property type="component" value="Unassembled WGS sequence"/>
</dbReference>
<accession>A0A1H9MSI1</accession>
<proteinExistence type="predicted"/>
<sequence>MSYKRKLLTIGSTVMLTTGLVTLSQLDAQIV</sequence>
<feature type="non-terminal residue" evidence="2">
    <location>
        <position position="31"/>
    </location>
</feature>
<name>A0A1H9MSI1_9LACT</name>
<dbReference type="EMBL" id="FOGF01000028">
    <property type="protein sequence ID" value="SER24337.1"/>
    <property type="molecule type" value="Genomic_DNA"/>
</dbReference>
<evidence type="ECO:0000313" key="2">
    <source>
        <dbReference type="EMBL" id="SER26439.1"/>
    </source>
</evidence>